<feature type="region of interest" description="Disordered" evidence="1">
    <location>
        <begin position="1"/>
        <end position="26"/>
    </location>
</feature>
<feature type="compositionally biased region" description="Low complexity" evidence="1">
    <location>
        <begin position="1"/>
        <end position="16"/>
    </location>
</feature>
<evidence type="ECO:0000313" key="2">
    <source>
        <dbReference type="EMBL" id="KAE9301206.1"/>
    </source>
</evidence>
<comment type="caution">
    <text evidence="2">The sequence shown here is derived from an EMBL/GenBank/DDBJ whole genome shotgun (WGS) entry which is preliminary data.</text>
</comment>
<accession>A0A6G0QSL9</accession>
<sequence>MASAHAAAAASAEAAAPVPPAARPPPVVDRLFERRRPHASVQLLVLTPHVVAEDALAGRELGGRRKATRHVAQWSLHLRNLADLRLHLQLLVRELPAHSFEESF</sequence>
<reference evidence="2 3" key="1">
    <citation type="submission" date="2018-09" db="EMBL/GenBank/DDBJ databases">
        <title>Genomic investigation of the strawberry pathogen Phytophthora fragariae indicates pathogenicity is determined by transcriptional variation in three key races.</title>
        <authorList>
            <person name="Adams T.M."/>
            <person name="Armitage A.D."/>
            <person name="Sobczyk M.K."/>
            <person name="Bates H.J."/>
            <person name="Dunwell J.M."/>
            <person name="Nellist C.F."/>
            <person name="Harrison R.J."/>
        </authorList>
    </citation>
    <scope>NUCLEOTIDE SEQUENCE [LARGE SCALE GENOMIC DNA]</scope>
    <source>
        <strain evidence="2 3">NOV-77</strain>
    </source>
</reference>
<gene>
    <name evidence="2" type="ORF">PF008_g22820</name>
</gene>
<feature type="compositionally biased region" description="Pro residues" evidence="1">
    <location>
        <begin position="17"/>
        <end position="26"/>
    </location>
</feature>
<protein>
    <submittedName>
        <fullName evidence="2">Uncharacterized protein</fullName>
    </submittedName>
</protein>
<evidence type="ECO:0000313" key="3">
    <source>
        <dbReference type="Proteomes" id="UP000486351"/>
    </source>
</evidence>
<dbReference type="AlphaFoldDB" id="A0A6G0QSL9"/>
<dbReference type="Proteomes" id="UP000486351">
    <property type="component" value="Unassembled WGS sequence"/>
</dbReference>
<evidence type="ECO:0000256" key="1">
    <source>
        <dbReference type="SAM" id="MobiDB-lite"/>
    </source>
</evidence>
<organism evidence="2 3">
    <name type="scientific">Phytophthora fragariae</name>
    <dbReference type="NCBI Taxonomy" id="53985"/>
    <lineage>
        <taxon>Eukaryota</taxon>
        <taxon>Sar</taxon>
        <taxon>Stramenopiles</taxon>
        <taxon>Oomycota</taxon>
        <taxon>Peronosporomycetes</taxon>
        <taxon>Peronosporales</taxon>
        <taxon>Peronosporaceae</taxon>
        <taxon>Phytophthora</taxon>
    </lineage>
</organism>
<dbReference type="EMBL" id="QXFY01002207">
    <property type="protein sequence ID" value="KAE9301206.1"/>
    <property type="molecule type" value="Genomic_DNA"/>
</dbReference>
<name>A0A6G0QSL9_9STRA</name>
<proteinExistence type="predicted"/>